<keyword evidence="1" id="KW-0812">Transmembrane</keyword>
<keyword evidence="1" id="KW-0472">Membrane</keyword>
<geneLocation type="chloroplast" evidence="2"/>
<keyword evidence="1" id="KW-1133">Transmembrane helix</keyword>
<dbReference type="AlphaFoldDB" id="A0A224AP92"/>
<gene>
    <name evidence="2" type="primary">Heak452_Cp014</name>
</gene>
<keyword evidence="2" id="KW-0150">Chloroplast</keyword>
<proteinExistence type="predicted"/>
<keyword evidence="2" id="KW-0934">Plastid</keyword>
<sequence>MKKNWNWGLTKNYIKKYKNLSLLILFHRIMKKMVFNVKIVNDPPRLNFIFILQCFLFVFILCFLFVFILYYALKVYWILKKLRNIKLRKYDRRKKN</sequence>
<accession>A0A224AP92</accession>
<evidence type="ECO:0000313" key="2">
    <source>
        <dbReference type="EMBL" id="BBA18972.1"/>
    </source>
</evidence>
<name>A0A224AP92_HETAK</name>
<protein>
    <submittedName>
        <fullName evidence="2">Uncharacterized protein</fullName>
    </submittedName>
</protein>
<evidence type="ECO:0000256" key="1">
    <source>
        <dbReference type="SAM" id="Phobius"/>
    </source>
</evidence>
<feature type="transmembrane region" description="Helical" evidence="1">
    <location>
        <begin position="46"/>
        <end position="73"/>
    </location>
</feature>
<organism evidence="2">
    <name type="scientific">Heterosigma akashiwo</name>
    <name type="common">Chromophytic alga</name>
    <name type="synonym">Heterosigma carterae</name>
    <dbReference type="NCBI Taxonomy" id="2829"/>
    <lineage>
        <taxon>Eukaryota</taxon>
        <taxon>Sar</taxon>
        <taxon>Stramenopiles</taxon>
        <taxon>Ochrophyta</taxon>
        <taxon>Raphidophyceae</taxon>
        <taxon>Chattonellales</taxon>
        <taxon>Chattonellaceae</taxon>
        <taxon>Heterosigma</taxon>
    </lineage>
</organism>
<dbReference type="EMBL" id="LC269924">
    <property type="protein sequence ID" value="BBA18972.1"/>
    <property type="molecule type" value="Genomic_DNA"/>
</dbReference>
<reference evidence="2" key="1">
    <citation type="submission" date="2017-05" db="EMBL/GenBank/DDBJ databases">
        <title>Chloroplast genome sequences of Heterosigma akashiwo, a bloom-forming raphidophyte.</title>
        <authorList>
            <person name="Ueki S."/>
        </authorList>
    </citation>
    <scope>NUCLEOTIDE SEQUENCE</scope>
    <source>
        <strain evidence="2">CCMP1596</strain>
    </source>
</reference>